<evidence type="ECO:0000256" key="1">
    <source>
        <dbReference type="ARBA" id="ARBA00001917"/>
    </source>
</evidence>
<reference evidence="7 8" key="2">
    <citation type="submission" date="2009-02" db="EMBL/GenBank/DDBJ databases">
        <title>Draft genome sequence of Eubacterium hallii (DSM 3353).</title>
        <authorList>
            <person name="Sudarsanam P."/>
            <person name="Ley R."/>
            <person name="Guruge J."/>
            <person name="Turnbaugh P.J."/>
            <person name="Mahowald M."/>
            <person name="Liep D."/>
            <person name="Gordon J."/>
        </authorList>
    </citation>
    <scope>NUCLEOTIDE SEQUENCE [LARGE SCALE GENOMIC DNA]</scope>
    <source>
        <strain evidence="7 8">DSM 3353</strain>
    </source>
</reference>
<feature type="domain" description="Nitroreductase" evidence="6">
    <location>
        <begin position="23"/>
        <end position="169"/>
    </location>
</feature>
<accession>C0ERK5</accession>
<keyword evidence="4" id="KW-0288">FMN</keyword>
<dbReference type="Gene3D" id="3.40.109.10">
    <property type="entry name" value="NADH Oxidase"/>
    <property type="match status" value="1"/>
</dbReference>
<evidence type="ECO:0000256" key="2">
    <source>
        <dbReference type="ARBA" id="ARBA00007118"/>
    </source>
</evidence>
<comment type="cofactor">
    <cofactor evidence="1">
        <name>FMN</name>
        <dbReference type="ChEBI" id="CHEBI:58210"/>
    </cofactor>
</comment>
<sequence>MLYAIKYTFSRRNIMSDVLNKMKSRRSIRKFKPDMVPQEILDQIIEAGLYAASGMGQQSPIIIQVTKKELRDEISKMNCEIGGWKEGFDPFYGAPAMLIVLAKKERPTYVYDGSLVMGNLMLAAHELGIGSCWIHRAKEEFKSDWGRNLLRSLGVNGDYEGIGHCALGYADGDYPAAPARNEGRVFYVK</sequence>
<dbReference type="EMBL" id="ACEP01000002">
    <property type="protein sequence ID" value="EEG38102.1"/>
    <property type="molecule type" value="Genomic_DNA"/>
</dbReference>
<dbReference type="SUPFAM" id="SSF55469">
    <property type="entry name" value="FMN-dependent nitroreductase-like"/>
    <property type="match status" value="1"/>
</dbReference>
<dbReference type="AlphaFoldDB" id="C0ERK5"/>
<dbReference type="CDD" id="cd02136">
    <property type="entry name" value="PnbA_NfnB-like"/>
    <property type="match status" value="1"/>
</dbReference>
<name>C0ERK5_9FIRM</name>
<evidence type="ECO:0000313" key="7">
    <source>
        <dbReference type="EMBL" id="EEG38102.1"/>
    </source>
</evidence>
<evidence type="ECO:0000256" key="5">
    <source>
        <dbReference type="ARBA" id="ARBA00023002"/>
    </source>
</evidence>
<dbReference type="Proteomes" id="UP000003174">
    <property type="component" value="Unassembled WGS sequence"/>
</dbReference>
<comment type="caution">
    <text evidence="7">The sequence shown here is derived from an EMBL/GenBank/DDBJ whole genome shotgun (WGS) entry which is preliminary data.</text>
</comment>
<dbReference type="InterPro" id="IPR029479">
    <property type="entry name" value="Nitroreductase"/>
</dbReference>
<evidence type="ECO:0000256" key="4">
    <source>
        <dbReference type="ARBA" id="ARBA00022643"/>
    </source>
</evidence>
<gene>
    <name evidence="7" type="ORF">EUBHAL_00034</name>
</gene>
<dbReference type="GO" id="GO:0016491">
    <property type="term" value="F:oxidoreductase activity"/>
    <property type="evidence" value="ECO:0007669"/>
    <property type="project" value="UniProtKB-KW"/>
</dbReference>
<evidence type="ECO:0000256" key="3">
    <source>
        <dbReference type="ARBA" id="ARBA00022630"/>
    </source>
</evidence>
<reference evidence="7 8" key="1">
    <citation type="submission" date="2009-01" db="EMBL/GenBank/DDBJ databases">
        <authorList>
            <person name="Fulton L."/>
            <person name="Clifton S."/>
            <person name="Fulton B."/>
            <person name="Xu J."/>
            <person name="Minx P."/>
            <person name="Pepin K.H."/>
            <person name="Johnson M."/>
            <person name="Bhonagiri V."/>
            <person name="Nash W.E."/>
            <person name="Mardis E.R."/>
            <person name="Wilson R.K."/>
        </authorList>
    </citation>
    <scope>NUCLEOTIDE SEQUENCE [LARGE SCALE GENOMIC DNA]</scope>
    <source>
        <strain evidence="7 8">DSM 3353</strain>
    </source>
</reference>
<dbReference type="PANTHER" id="PTHR43673">
    <property type="entry name" value="NAD(P)H NITROREDUCTASE YDGI-RELATED"/>
    <property type="match status" value="1"/>
</dbReference>
<keyword evidence="5" id="KW-0560">Oxidoreductase</keyword>
<organism evidence="7 8">
    <name type="scientific">Anaerobutyricum hallii DSM 3353</name>
    <dbReference type="NCBI Taxonomy" id="411469"/>
    <lineage>
        <taxon>Bacteria</taxon>
        <taxon>Bacillati</taxon>
        <taxon>Bacillota</taxon>
        <taxon>Clostridia</taxon>
        <taxon>Lachnospirales</taxon>
        <taxon>Lachnospiraceae</taxon>
        <taxon>Anaerobutyricum</taxon>
    </lineage>
</organism>
<dbReference type="InterPro" id="IPR000415">
    <property type="entry name" value="Nitroreductase-like"/>
</dbReference>
<evidence type="ECO:0000259" key="6">
    <source>
        <dbReference type="Pfam" id="PF00881"/>
    </source>
</evidence>
<comment type="similarity">
    <text evidence="2">Belongs to the nitroreductase family.</text>
</comment>
<keyword evidence="3" id="KW-0285">Flavoprotein</keyword>
<dbReference type="eggNOG" id="COG0778">
    <property type="taxonomic scope" value="Bacteria"/>
</dbReference>
<dbReference type="Pfam" id="PF00881">
    <property type="entry name" value="Nitroreductase"/>
    <property type="match status" value="1"/>
</dbReference>
<proteinExistence type="inferred from homology"/>
<evidence type="ECO:0000313" key="8">
    <source>
        <dbReference type="Proteomes" id="UP000003174"/>
    </source>
</evidence>
<dbReference type="PANTHER" id="PTHR43673:SF2">
    <property type="entry name" value="NITROREDUCTASE"/>
    <property type="match status" value="1"/>
</dbReference>
<protein>
    <submittedName>
        <fullName evidence="7">Nitroreductase family protein</fullName>
    </submittedName>
</protein>